<proteinExistence type="predicted"/>
<dbReference type="EMBL" id="JBBMFA010000080">
    <property type="protein sequence ID" value="MEQ2520049.1"/>
    <property type="molecule type" value="Genomic_DNA"/>
</dbReference>
<sequence>MVEQILVLKEEAQFSAGSFQRMEWKDGRLALICEQGETVRGSYTSPEYRAVAFDELVVSWNAVVPDGCTLEAFVRVQAAEQWSHWFSCGKWSVFSARASAPQQSEKGLSMRDGILNVDVPGGADQFQLRLELTAQPNAAAPSVSLLAASIHSRKSSREGGDPVQHRILPAPAYSLYTRDSRLHALLADPCTLTMLANRWGADVLPEEAMYACYDSTSENCSNPGFAAAFLGCYGLESYVVYTDCAGLKKEIKNGCLCAVRLHSSEGEEQYRSVVVRGFETDADGCEFVFVNDPTASEDAATEQRWPLAQLEQLWSGIALLSHGRPDNGVVCAPARYAGELRPTQIPGEYALYFRGERHSLPTDLCMRDGRCTATVCYTIRDEHAYATTAQKRFYYTHVTSSGHVWLDTTNMPAGTRLTFYLITDRGQMVTAGLTL</sequence>
<evidence type="ECO:0000313" key="2">
    <source>
        <dbReference type="Proteomes" id="UP001477672"/>
    </source>
</evidence>
<accession>A0ABV1GE64</accession>
<dbReference type="Gene3D" id="3.90.70.10">
    <property type="entry name" value="Cysteine proteinases"/>
    <property type="match status" value="1"/>
</dbReference>
<dbReference type="RefSeq" id="WP_349215489.1">
    <property type="nucleotide sequence ID" value="NZ_JBBMFA010000080.1"/>
</dbReference>
<organism evidence="1 2">
    <name type="scientific">Ruthenibacterium intestinale</name>
    <dbReference type="NCBI Taxonomy" id="3133163"/>
    <lineage>
        <taxon>Bacteria</taxon>
        <taxon>Bacillati</taxon>
        <taxon>Bacillota</taxon>
        <taxon>Clostridia</taxon>
        <taxon>Eubacteriales</taxon>
        <taxon>Oscillospiraceae</taxon>
        <taxon>Ruthenibacterium</taxon>
    </lineage>
</organism>
<protein>
    <submittedName>
        <fullName evidence="1">Uncharacterized protein</fullName>
    </submittedName>
</protein>
<comment type="caution">
    <text evidence="1">The sequence shown here is derived from an EMBL/GenBank/DDBJ whole genome shotgun (WGS) entry which is preliminary data.</text>
</comment>
<reference evidence="1 2" key="1">
    <citation type="submission" date="2024-03" db="EMBL/GenBank/DDBJ databases">
        <title>Human intestinal bacterial collection.</title>
        <authorList>
            <person name="Pauvert C."/>
            <person name="Hitch T.C.A."/>
            <person name="Clavel T."/>
        </authorList>
    </citation>
    <scope>NUCLEOTIDE SEQUENCE [LARGE SCALE GENOMIC DNA]</scope>
    <source>
        <strain evidence="1 2">CLA-JM-H11</strain>
    </source>
</reference>
<keyword evidence="2" id="KW-1185">Reference proteome</keyword>
<dbReference type="Proteomes" id="UP001477672">
    <property type="component" value="Unassembled WGS sequence"/>
</dbReference>
<name>A0ABV1GE64_9FIRM</name>
<evidence type="ECO:0000313" key="1">
    <source>
        <dbReference type="EMBL" id="MEQ2520049.1"/>
    </source>
</evidence>
<gene>
    <name evidence="1" type="ORF">WMO24_06365</name>
</gene>